<dbReference type="GO" id="GO:0016614">
    <property type="term" value="F:oxidoreductase activity, acting on CH-OH group of donors"/>
    <property type="evidence" value="ECO:0007669"/>
    <property type="project" value="UniProtKB-ARBA"/>
</dbReference>
<organism evidence="4 5">
    <name type="scientific">Pseudogymnoascus verrucosus</name>
    <dbReference type="NCBI Taxonomy" id="342668"/>
    <lineage>
        <taxon>Eukaryota</taxon>
        <taxon>Fungi</taxon>
        <taxon>Dikarya</taxon>
        <taxon>Ascomycota</taxon>
        <taxon>Pezizomycotina</taxon>
        <taxon>Leotiomycetes</taxon>
        <taxon>Thelebolales</taxon>
        <taxon>Thelebolaceae</taxon>
        <taxon>Pseudogymnoascus</taxon>
    </lineage>
</organism>
<dbReference type="PANTHER" id="PTHR48107">
    <property type="entry name" value="NADPH-DEPENDENT ALDEHYDE REDUCTASE-LIKE PROTEIN, CHLOROPLASTIC-RELATED"/>
    <property type="match status" value="1"/>
</dbReference>
<gene>
    <name evidence="4" type="ORF">VE01_04217</name>
</gene>
<reference evidence="5" key="2">
    <citation type="journal article" date="2018" name="Nat. Commun.">
        <title>Extreme sensitivity to ultraviolet light in the fungal pathogen causing white-nose syndrome of bats.</title>
        <authorList>
            <person name="Palmer J.M."/>
            <person name="Drees K.P."/>
            <person name="Foster J.T."/>
            <person name="Lindner D.L."/>
        </authorList>
    </citation>
    <scope>NUCLEOTIDE SEQUENCE [LARGE SCALE GENOMIC DNA]</scope>
    <source>
        <strain evidence="5">UAMH 10579</strain>
    </source>
</reference>
<evidence type="ECO:0000256" key="1">
    <source>
        <dbReference type="ARBA" id="ARBA00006484"/>
    </source>
</evidence>
<dbReference type="RefSeq" id="XP_018130390.2">
    <property type="nucleotide sequence ID" value="XM_018273692.2"/>
</dbReference>
<dbReference type="Proteomes" id="UP000091956">
    <property type="component" value="Unassembled WGS sequence"/>
</dbReference>
<dbReference type="InterPro" id="IPR036291">
    <property type="entry name" value="NAD(P)-bd_dom_sf"/>
</dbReference>
<dbReference type="PRINTS" id="PR00080">
    <property type="entry name" value="SDRFAMILY"/>
</dbReference>
<sequence length="308" mass="32636">MIPRIVQSKGLILSSSYGLSHIFPHHSSPGLYSADRQQTMTSITTSPLASTTSPLPPQTLAGKTAIISGSCSGIGAEIARELSSRGCDIVINYPFPALETQALELANSLTSRAISVCADISTLDGPQTLVAATVKEFGKVDILVNNAAIAVNLPLEEQTIEHWDSLVNLNGRGTFLLTQAALPHLSKTDSRIVNIDSISSRAAPAMQTIYAGTKGMVDSFTRCWARELPPKYGCTVNSVSPGPTMTEGFAAAGESFMKLMQPTLDLTPVGPRMARPEEIAFAVGFLCEPRASWINGLNLTASGGLFID</sequence>
<evidence type="ECO:0000313" key="5">
    <source>
        <dbReference type="Proteomes" id="UP000091956"/>
    </source>
</evidence>
<dbReference type="FunFam" id="3.40.50.720:FF:000084">
    <property type="entry name" value="Short-chain dehydrogenase reductase"/>
    <property type="match status" value="1"/>
</dbReference>
<dbReference type="Gene3D" id="3.40.50.720">
    <property type="entry name" value="NAD(P)-binding Rossmann-like Domain"/>
    <property type="match status" value="1"/>
</dbReference>
<proteinExistence type="inferred from homology"/>
<evidence type="ECO:0000256" key="3">
    <source>
        <dbReference type="ARBA" id="ARBA00023002"/>
    </source>
</evidence>
<dbReference type="EMBL" id="KV460226">
    <property type="protein sequence ID" value="OBT96657.2"/>
    <property type="molecule type" value="Genomic_DNA"/>
</dbReference>
<dbReference type="InterPro" id="IPR002347">
    <property type="entry name" value="SDR_fam"/>
</dbReference>
<dbReference type="CDD" id="cd05233">
    <property type="entry name" value="SDR_c"/>
    <property type="match status" value="1"/>
</dbReference>
<evidence type="ECO:0000313" key="4">
    <source>
        <dbReference type="EMBL" id="OBT96657.2"/>
    </source>
</evidence>
<evidence type="ECO:0000256" key="2">
    <source>
        <dbReference type="ARBA" id="ARBA00022857"/>
    </source>
</evidence>
<keyword evidence="3" id="KW-0560">Oxidoreductase</keyword>
<dbReference type="GO" id="GO:0009688">
    <property type="term" value="P:abscisic acid biosynthetic process"/>
    <property type="evidence" value="ECO:0007669"/>
    <property type="project" value="UniProtKB-ARBA"/>
</dbReference>
<dbReference type="PRINTS" id="PR00081">
    <property type="entry name" value="GDHRDH"/>
</dbReference>
<dbReference type="AlphaFoldDB" id="A0A1B8GLE5"/>
<accession>A0A1B8GLE5</accession>
<keyword evidence="5" id="KW-1185">Reference proteome</keyword>
<dbReference type="PANTHER" id="PTHR48107:SF7">
    <property type="entry name" value="RE15974P"/>
    <property type="match status" value="1"/>
</dbReference>
<protein>
    <submittedName>
        <fullName evidence="4">Uncharacterized protein</fullName>
    </submittedName>
</protein>
<dbReference type="Pfam" id="PF13561">
    <property type="entry name" value="adh_short_C2"/>
    <property type="match status" value="1"/>
</dbReference>
<comment type="similarity">
    <text evidence="1">Belongs to the short-chain dehydrogenases/reductases (SDR) family.</text>
</comment>
<keyword evidence="2" id="KW-0521">NADP</keyword>
<name>A0A1B8GLE5_9PEZI</name>
<dbReference type="STRING" id="342668.A0A1B8GLE5"/>
<reference evidence="4 5" key="1">
    <citation type="submission" date="2016-03" db="EMBL/GenBank/DDBJ databases">
        <title>Comparative genomics of Pseudogymnoascus destructans, the fungus causing white-nose syndrome of bats.</title>
        <authorList>
            <person name="Palmer J.M."/>
            <person name="Drees K.P."/>
            <person name="Foster J.T."/>
            <person name="Lindner D.L."/>
        </authorList>
    </citation>
    <scope>NUCLEOTIDE SEQUENCE [LARGE SCALE GENOMIC DNA]</scope>
    <source>
        <strain evidence="4 5">UAMH 10579</strain>
    </source>
</reference>
<dbReference type="SUPFAM" id="SSF51735">
    <property type="entry name" value="NAD(P)-binding Rossmann-fold domains"/>
    <property type="match status" value="1"/>
</dbReference>
<dbReference type="GeneID" id="28837603"/>